<organism evidence="1">
    <name type="scientific">Rhizophora mucronata</name>
    <name type="common">Asiatic mangrove</name>
    <dbReference type="NCBI Taxonomy" id="61149"/>
    <lineage>
        <taxon>Eukaryota</taxon>
        <taxon>Viridiplantae</taxon>
        <taxon>Streptophyta</taxon>
        <taxon>Embryophyta</taxon>
        <taxon>Tracheophyta</taxon>
        <taxon>Spermatophyta</taxon>
        <taxon>Magnoliopsida</taxon>
        <taxon>eudicotyledons</taxon>
        <taxon>Gunneridae</taxon>
        <taxon>Pentapetalae</taxon>
        <taxon>rosids</taxon>
        <taxon>fabids</taxon>
        <taxon>Malpighiales</taxon>
        <taxon>Rhizophoraceae</taxon>
        <taxon>Rhizophora</taxon>
    </lineage>
</organism>
<protein>
    <submittedName>
        <fullName evidence="1">Uncharacterized protein</fullName>
    </submittedName>
</protein>
<sequence length="8" mass="831">MHVGVCVS</sequence>
<evidence type="ECO:0000313" key="1">
    <source>
        <dbReference type="EMBL" id="MBX41794.1"/>
    </source>
</evidence>
<proteinExistence type="predicted"/>
<dbReference type="EMBL" id="GGEC01061310">
    <property type="protein sequence ID" value="MBX41794.1"/>
    <property type="molecule type" value="Transcribed_RNA"/>
</dbReference>
<name>A0A2P2NH61_RHIMU</name>
<accession>A0A2P2NH61</accession>
<reference evidence="1" key="1">
    <citation type="submission" date="2018-02" db="EMBL/GenBank/DDBJ databases">
        <title>Rhizophora mucronata_Transcriptome.</title>
        <authorList>
            <person name="Meera S.P."/>
            <person name="Sreeshan A."/>
            <person name="Augustine A."/>
        </authorList>
    </citation>
    <scope>NUCLEOTIDE SEQUENCE</scope>
    <source>
        <tissue evidence="1">Leaf</tissue>
    </source>
</reference>